<evidence type="ECO:0000256" key="2">
    <source>
        <dbReference type="ARBA" id="ARBA00008664"/>
    </source>
</evidence>
<evidence type="ECO:0000256" key="6">
    <source>
        <dbReference type="ARBA" id="ARBA00023098"/>
    </source>
</evidence>
<proteinExistence type="inferred from homology"/>
<name>F9ZRW0_ACICS</name>
<dbReference type="InterPro" id="IPR051406">
    <property type="entry name" value="PLD_domain"/>
</dbReference>
<dbReference type="AlphaFoldDB" id="F9ZRW0"/>
<dbReference type="Gene3D" id="3.30.870.10">
    <property type="entry name" value="Endonuclease Chain A"/>
    <property type="match status" value="2"/>
</dbReference>
<evidence type="ECO:0000313" key="8">
    <source>
        <dbReference type="EMBL" id="AEK58744.1"/>
    </source>
</evidence>
<dbReference type="InterPro" id="IPR025202">
    <property type="entry name" value="PLD-like_dom"/>
</dbReference>
<dbReference type="CDD" id="cd09128">
    <property type="entry name" value="PLDc_unchar1_2"/>
    <property type="match status" value="1"/>
</dbReference>
<keyword evidence="5" id="KW-0442">Lipid degradation</keyword>
<reference evidence="8 9" key="1">
    <citation type="journal article" date="2011" name="J. Genet. Genomics">
        <title>Unraveling the Acidithiobacillus caldus complete genome and its central metabolisms for carbon assimilation.</title>
        <authorList>
            <person name="You X.Y."/>
            <person name="Guo X."/>
            <person name="Zheng H.J."/>
            <person name="Zhang M.J."/>
            <person name="Liu L.J."/>
            <person name="Zhu Y.Q."/>
            <person name="Zhu B."/>
            <person name="Wang S.Y."/>
            <person name="Zhao G.P."/>
            <person name="Poetsch A."/>
            <person name="Jiang C.Y."/>
            <person name="Liu S.J."/>
        </authorList>
    </citation>
    <scope>NUCLEOTIDE SEQUENCE [LARGE SCALE GENOMIC DNA]</scope>
    <source>
        <strain evidence="8 9">SM-1</strain>
    </source>
</reference>
<comment type="catalytic activity">
    <reaction evidence="1">
        <text>a 1,2-diacyl-sn-glycero-3-phosphocholine + H2O = a 1,2-diacyl-sn-glycero-3-phosphate + choline + H(+)</text>
        <dbReference type="Rhea" id="RHEA:14445"/>
        <dbReference type="ChEBI" id="CHEBI:15354"/>
        <dbReference type="ChEBI" id="CHEBI:15377"/>
        <dbReference type="ChEBI" id="CHEBI:15378"/>
        <dbReference type="ChEBI" id="CHEBI:57643"/>
        <dbReference type="ChEBI" id="CHEBI:58608"/>
        <dbReference type="EC" id="3.1.4.4"/>
    </reaction>
</comment>
<evidence type="ECO:0000313" key="9">
    <source>
        <dbReference type="Proteomes" id="UP000006135"/>
    </source>
</evidence>
<feature type="domain" description="Phospholipase D-like" evidence="7">
    <location>
        <begin position="13"/>
        <end position="147"/>
    </location>
</feature>
<dbReference type="EC" id="3.1.4.4" evidence="3"/>
<dbReference type="STRING" id="990288.Atc_2096"/>
<dbReference type="KEGG" id="acu:Atc_2096"/>
<dbReference type="PANTHER" id="PTHR43856">
    <property type="entry name" value="CARDIOLIPIN HYDROLASE"/>
    <property type="match status" value="1"/>
</dbReference>
<dbReference type="PANTHER" id="PTHR43856:SF1">
    <property type="entry name" value="MITOCHONDRIAL CARDIOLIPIN HYDROLASE"/>
    <property type="match status" value="1"/>
</dbReference>
<dbReference type="GO" id="GO:0004630">
    <property type="term" value="F:phospholipase D activity"/>
    <property type="evidence" value="ECO:0007669"/>
    <property type="project" value="UniProtKB-EC"/>
</dbReference>
<keyword evidence="4" id="KW-0378">Hydrolase</keyword>
<evidence type="ECO:0000256" key="5">
    <source>
        <dbReference type="ARBA" id="ARBA00022963"/>
    </source>
</evidence>
<gene>
    <name evidence="8" type="ordered locus">Atc_2096</name>
</gene>
<comment type="similarity">
    <text evidence="2">Belongs to the phospholipase D family.</text>
</comment>
<evidence type="ECO:0000256" key="1">
    <source>
        <dbReference type="ARBA" id="ARBA00000798"/>
    </source>
</evidence>
<dbReference type="GO" id="GO:0016042">
    <property type="term" value="P:lipid catabolic process"/>
    <property type="evidence" value="ECO:0007669"/>
    <property type="project" value="UniProtKB-KW"/>
</dbReference>
<dbReference type="GeneID" id="92932012"/>
<dbReference type="GO" id="GO:0016891">
    <property type="term" value="F:RNA endonuclease activity producing 5'-phosphomonoesters, hydrolytic mechanism"/>
    <property type="evidence" value="ECO:0007669"/>
    <property type="project" value="TreeGrafter"/>
</dbReference>
<keyword evidence="6" id="KW-0443">Lipid metabolism</keyword>
<dbReference type="Pfam" id="PF13091">
    <property type="entry name" value="PLDc_2"/>
    <property type="match status" value="2"/>
</dbReference>
<keyword evidence="9" id="KW-1185">Reference proteome</keyword>
<dbReference type="OrthoDB" id="5294698at2"/>
<evidence type="ECO:0000259" key="7">
    <source>
        <dbReference type="Pfam" id="PF13091"/>
    </source>
</evidence>
<feature type="domain" description="Phospholipase D-like" evidence="7">
    <location>
        <begin position="195"/>
        <end position="291"/>
    </location>
</feature>
<dbReference type="SUPFAM" id="SSF56024">
    <property type="entry name" value="Phospholipase D/nuclease"/>
    <property type="match status" value="2"/>
</dbReference>
<organism evidence="8 9">
    <name type="scientific">Acidithiobacillus caldus (strain SM-1)</name>
    <dbReference type="NCBI Taxonomy" id="990288"/>
    <lineage>
        <taxon>Bacteria</taxon>
        <taxon>Pseudomonadati</taxon>
        <taxon>Pseudomonadota</taxon>
        <taxon>Acidithiobacillia</taxon>
        <taxon>Acidithiobacillales</taxon>
        <taxon>Acidithiobacillaceae</taxon>
        <taxon>Acidithiobacillus</taxon>
    </lineage>
</organism>
<dbReference type="Proteomes" id="UP000006135">
    <property type="component" value="Chromosome"/>
</dbReference>
<dbReference type="RefSeq" id="WP_014003248.1">
    <property type="nucleotide sequence ID" value="NC_015850.1"/>
</dbReference>
<dbReference type="EMBL" id="CP002573">
    <property type="protein sequence ID" value="AEK58744.1"/>
    <property type="molecule type" value="Genomic_DNA"/>
</dbReference>
<evidence type="ECO:0000256" key="4">
    <source>
        <dbReference type="ARBA" id="ARBA00022801"/>
    </source>
</evidence>
<dbReference type="HOGENOM" id="CLU_051844_2_0_6"/>
<accession>F9ZRW0</accession>
<sequence length="296" mass="34004">MIYIEPQAGTAPIVQIIDQSKKEINLEVYFLSDSKILHALAAAKARGVRVRIILDKKPDGISAWKVEQEKHRALATGAQFRWAPKRFTSNHRYWQFMHAKYLCNLHECEIGSANFGWDDFHRNRDYLFTAHNPHIVEAANAVFRADWTNTHAPAYVHHYLVLSPRHSAADLERVIEQPGPVDIESEEMGPYRPILKAIARKGAQARVILPANIDRTDQRDVQYLRAHGVRVHLMPVRPIYMHAKMMVGPSLGFIGSENFTETSLNWNREMGVLIHRPESLAKLRAQFEKDWEDSQS</sequence>
<protein>
    <recommendedName>
        <fullName evidence="3">phospholipase D</fullName>
        <ecNumber evidence="3">3.1.4.4</ecNumber>
    </recommendedName>
</protein>
<evidence type="ECO:0000256" key="3">
    <source>
        <dbReference type="ARBA" id="ARBA00012027"/>
    </source>
</evidence>